<keyword evidence="3" id="KW-1185">Reference proteome</keyword>
<feature type="transmembrane region" description="Helical" evidence="1">
    <location>
        <begin position="125"/>
        <end position="145"/>
    </location>
</feature>
<gene>
    <name evidence="2" type="ORF">TBK1r_43520</name>
</gene>
<protein>
    <submittedName>
        <fullName evidence="2">Uncharacterized protein</fullName>
    </submittedName>
</protein>
<dbReference type="EMBL" id="CP036432">
    <property type="protein sequence ID" value="QDV85372.1"/>
    <property type="molecule type" value="Genomic_DNA"/>
</dbReference>
<proteinExistence type="predicted"/>
<name>A0ABX5XTN9_9BACT</name>
<evidence type="ECO:0000313" key="3">
    <source>
        <dbReference type="Proteomes" id="UP000318081"/>
    </source>
</evidence>
<evidence type="ECO:0000313" key="2">
    <source>
        <dbReference type="EMBL" id="QDV85372.1"/>
    </source>
</evidence>
<evidence type="ECO:0000256" key="1">
    <source>
        <dbReference type="SAM" id="Phobius"/>
    </source>
</evidence>
<feature type="transmembrane region" description="Helical" evidence="1">
    <location>
        <begin position="96"/>
        <end position="116"/>
    </location>
</feature>
<accession>A0ABX5XTN9</accession>
<keyword evidence="1" id="KW-1133">Transmembrane helix</keyword>
<keyword evidence="1" id="KW-0812">Transmembrane</keyword>
<reference evidence="2 3" key="1">
    <citation type="submission" date="2019-02" db="EMBL/GenBank/DDBJ databases">
        <title>Deep-cultivation of Planctomycetes and their phenomic and genomic characterization uncovers novel biology.</title>
        <authorList>
            <person name="Wiegand S."/>
            <person name="Jogler M."/>
            <person name="Boedeker C."/>
            <person name="Pinto D."/>
            <person name="Vollmers J."/>
            <person name="Rivas-Marin E."/>
            <person name="Kohn T."/>
            <person name="Peeters S.H."/>
            <person name="Heuer A."/>
            <person name="Rast P."/>
            <person name="Oberbeckmann S."/>
            <person name="Bunk B."/>
            <person name="Jeske O."/>
            <person name="Meyerdierks A."/>
            <person name="Storesund J.E."/>
            <person name="Kallscheuer N."/>
            <person name="Luecker S."/>
            <person name="Lage O.M."/>
            <person name="Pohl T."/>
            <person name="Merkel B.J."/>
            <person name="Hornburger P."/>
            <person name="Mueller R.-W."/>
            <person name="Bruemmer F."/>
            <person name="Labrenz M."/>
            <person name="Spormann A.M."/>
            <person name="Op den Camp H."/>
            <person name="Overmann J."/>
            <person name="Amann R."/>
            <person name="Jetten M.S.M."/>
            <person name="Mascher T."/>
            <person name="Medema M.H."/>
            <person name="Devos D.P."/>
            <person name="Kaster A.-K."/>
            <person name="Ovreas L."/>
            <person name="Rohde M."/>
            <person name="Galperin M.Y."/>
            <person name="Jogler C."/>
        </authorList>
    </citation>
    <scope>NUCLEOTIDE SEQUENCE [LARGE SCALE GENOMIC DNA]</scope>
    <source>
        <strain evidence="2 3">TBK1r</strain>
    </source>
</reference>
<organism evidence="2 3">
    <name type="scientific">Stieleria magnilauensis</name>
    <dbReference type="NCBI Taxonomy" id="2527963"/>
    <lineage>
        <taxon>Bacteria</taxon>
        <taxon>Pseudomonadati</taxon>
        <taxon>Planctomycetota</taxon>
        <taxon>Planctomycetia</taxon>
        <taxon>Pirellulales</taxon>
        <taxon>Pirellulaceae</taxon>
        <taxon>Stieleria</taxon>
    </lineage>
</organism>
<dbReference type="RefSeq" id="WP_145214902.1">
    <property type="nucleotide sequence ID" value="NZ_CP036432.1"/>
</dbReference>
<sequence>MDRRLPVAVSFMAATIVAVLALPLELQLAVLITTPSAILWMGRTTVQHARAKEDNLRRISEIEQTINEIAGEELLLFQSRHPNRAETVGGRTGMSAVFATTLNSLLMLLVCVALFGGKHGLTAQILYFVFITAIALDLIMGAVQLNRYVYRRPPMILLEK</sequence>
<keyword evidence="1" id="KW-0472">Membrane</keyword>
<dbReference type="Proteomes" id="UP000318081">
    <property type="component" value="Chromosome"/>
</dbReference>